<sequence length="238" mass="27427">MAVIFRLNRLQNRIKLSLSTSVVTCALLAGCQSTQSAAPQWTVSPQAESTYVNLVEQAKSQQVSDISQWQKLRDSYSQTGRELKHYKTIYDYTPLVLQALNAQDFKGCIKNAERILAVNYTHLTAHFGAMNCHRALAHEPESYHHQLMLNHLMDAIAHETNGRSYEFAFKAYSFDDIQSLVYLFGLTIRDRQFVTHNDRHYDKVSVTESDINENFDLYFDVTNILYLVDQYKGQRSTQ</sequence>
<dbReference type="OrthoDB" id="6322108at2"/>
<evidence type="ECO:0000313" key="2">
    <source>
        <dbReference type="EMBL" id="AWB67849.1"/>
    </source>
</evidence>
<dbReference type="Proteomes" id="UP000244441">
    <property type="component" value="Chromosome"/>
</dbReference>
<evidence type="ECO:0000256" key="1">
    <source>
        <dbReference type="SAM" id="SignalP"/>
    </source>
</evidence>
<keyword evidence="3" id="KW-1185">Reference proteome</keyword>
<gene>
    <name evidence="2" type="ORF">C2869_16075</name>
</gene>
<feature type="signal peptide" evidence="1">
    <location>
        <begin position="1"/>
        <end position="37"/>
    </location>
</feature>
<dbReference type="KEGG" id="cate:C2869_16075"/>
<dbReference type="AlphaFoldDB" id="A0A2S0VUG1"/>
<evidence type="ECO:0008006" key="4">
    <source>
        <dbReference type="Google" id="ProtNLM"/>
    </source>
</evidence>
<dbReference type="EMBL" id="CP026604">
    <property type="protein sequence ID" value="AWB67849.1"/>
    <property type="molecule type" value="Genomic_DNA"/>
</dbReference>
<protein>
    <recommendedName>
        <fullName evidence="4">DUF4919 domain-containing protein</fullName>
    </recommendedName>
</protein>
<dbReference type="RefSeq" id="WP_108603915.1">
    <property type="nucleotide sequence ID" value="NZ_CP026604.1"/>
</dbReference>
<dbReference type="PROSITE" id="PS51257">
    <property type="entry name" value="PROKAR_LIPOPROTEIN"/>
    <property type="match status" value="1"/>
</dbReference>
<reference evidence="2 3" key="1">
    <citation type="submission" date="2018-01" db="EMBL/GenBank/DDBJ databases">
        <title>Genome sequence of a Cantenovulum-like bacteria.</title>
        <authorList>
            <person name="Tan W.R."/>
            <person name="Lau N.-S."/>
            <person name="Go F."/>
            <person name="Amirul A.-A.A."/>
        </authorList>
    </citation>
    <scope>NUCLEOTIDE SEQUENCE [LARGE SCALE GENOMIC DNA]</scope>
    <source>
        <strain evidence="2 3">CCB-QB4</strain>
    </source>
</reference>
<name>A0A2S0VUG1_9ALTE</name>
<feature type="chain" id="PRO_5015746790" description="DUF4919 domain-containing protein" evidence="1">
    <location>
        <begin position="38"/>
        <end position="238"/>
    </location>
</feature>
<evidence type="ECO:0000313" key="3">
    <source>
        <dbReference type="Proteomes" id="UP000244441"/>
    </source>
</evidence>
<organism evidence="2 3">
    <name type="scientific">Saccharobesus litoralis</name>
    <dbReference type="NCBI Taxonomy" id="2172099"/>
    <lineage>
        <taxon>Bacteria</taxon>
        <taxon>Pseudomonadati</taxon>
        <taxon>Pseudomonadota</taxon>
        <taxon>Gammaproteobacteria</taxon>
        <taxon>Alteromonadales</taxon>
        <taxon>Alteromonadaceae</taxon>
        <taxon>Saccharobesus</taxon>
    </lineage>
</organism>
<keyword evidence="1" id="KW-0732">Signal</keyword>
<proteinExistence type="predicted"/>
<accession>A0A2S0VUG1</accession>